<name>A0AAV9NZ58_9PEZI</name>
<gene>
    <name evidence="3" type="ORF">LTR77_010588</name>
</gene>
<feature type="compositionally biased region" description="Basic and acidic residues" evidence="1">
    <location>
        <begin position="241"/>
        <end position="259"/>
    </location>
</feature>
<accession>A0AAV9NZ58</accession>
<dbReference type="Pfam" id="PF00651">
    <property type="entry name" value="BTB"/>
    <property type="match status" value="1"/>
</dbReference>
<evidence type="ECO:0000313" key="3">
    <source>
        <dbReference type="EMBL" id="KAK5163639.1"/>
    </source>
</evidence>
<protein>
    <recommendedName>
        <fullName evidence="2">BTB domain-containing protein</fullName>
    </recommendedName>
</protein>
<dbReference type="PROSITE" id="PS50097">
    <property type="entry name" value="BTB"/>
    <property type="match status" value="1"/>
</dbReference>
<feature type="domain" description="BTB" evidence="2">
    <location>
        <begin position="30"/>
        <end position="99"/>
    </location>
</feature>
<reference evidence="3 4" key="1">
    <citation type="submission" date="2023-08" db="EMBL/GenBank/DDBJ databases">
        <title>Black Yeasts Isolated from many extreme environments.</title>
        <authorList>
            <person name="Coleine C."/>
            <person name="Stajich J.E."/>
            <person name="Selbmann L."/>
        </authorList>
    </citation>
    <scope>NUCLEOTIDE SEQUENCE [LARGE SCALE GENOMIC DNA]</scope>
    <source>
        <strain evidence="3 4">CCFEE 5935</strain>
    </source>
</reference>
<dbReference type="GeneID" id="89931914"/>
<proteinExistence type="predicted"/>
<dbReference type="AlphaFoldDB" id="A0AAV9NZ58"/>
<dbReference type="RefSeq" id="XP_064654081.1">
    <property type="nucleotide sequence ID" value="XM_064807806.1"/>
</dbReference>
<keyword evidence="4" id="KW-1185">Reference proteome</keyword>
<evidence type="ECO:0000256" key="1">
    <source>
        <dbReference type="SAM" id="MobiDB-lite"/>
    </source>
</evidence>
<dbReference type="SUPFAM" id="SSF54695">
    <property type="entry name" value="POZ domain"/>
    <property type="match status" value="1"/>
</dbReference>
<dbReference type="PANTHER" id="PTHR47843:SF2">
    <property type="entry name" value="BTB DOMAIN-CONTAINING PROTEIN"/>
    <property type="match status" value="1"/>
</dbReference>
<dbReference type="InterPro" id="IPR000210">
    <property type="entry name" value="BTB/POZ_dom"/>
</dbReference>
<evidence type="ECO:0000313" key="4">
    <source>
        <dbReference type="Proteomes" id="UP001337655"/>
    </source>
</evidence>
<comment type="caution">
    <text evidence="3">The sequence shown here is derived from an EMBL/GenBank/DDBJ whole genome shotgun (WGS) entry which is preliminary data.</text>
</comment>
<dbReference type="PANTHER" id="PTHR47843">
    <property type="entry name" value="BTB DOMAIN-CONTAINING PROTEIN-RELATED"/>
    <property type="match status" value="1"/>
</dbReference>
<organism evidence="3 4">
    <name type="scientific">Saxophila tyrrhenica</name>
    <dbReference type="NCBI Taxonomy" id="1690608"/>
    <lineage>
        <taxon>Eukaryota</taxon>
        <taxon>Fungi</taxon>
        <taxon>Dikarya</taxon>
        <taxon>Ascomycota</taxon>
        <taxon>Pezizomycotina</taxon>
        <taxon>Dothideomycetes</taxon>
        <taxon>Dothideomycetidae</taxon>
        <taxon>Mycosphaerellales</taxon>
        <taxon>Extremaceae</taxon>
        <taxon>Saxophila</taxon>
    </lineage>
</organism>
<dbReference type="EMBL" id="JAVRRT010000024">
    <property type="protein sequence ID" value="KAK5163639.1"/>
    <property type="molecule type" value="Genomic_DNA"/>
</dbReference>
<sequence>MSSTTSSAAPSASGKPRERPLHELLSRDMVDIYVGPDNTHWILHEKLLCHRSKFFREIFYPSKPSSSSKNSAYGLPDENDEPFRLFVGWLYAATIPQPSEEKELATMFDLYLMAEKWEIRALTVDVLEAVRKYYHDSDTWPGLRRVQYIYANTEPESPMRQLLVSCVARMLITGDSMPAHWERALRKNGQLAVDIILCVQKWRIEPESVPDTRHGSMGEIVDEAEVKKEERAEEEANGEMENGHEEEGDETVVKNEADE</sequence>
<dbReference type="InterPro" id="IPR011333">
    <property type="entry name" value="SKP1/BTB/POZ_sf"/>
</dbReference>
<feature type="region of interest" description="Disordered" evidence="1">
    <location>
        <begin position="209"/>
        <end position="259"/>
    </location>
</feature>
<feature type="compositionally biased region" description="Low complexity" evidence="1">
    <location>
        <begin position="1"/>
        <end position="13"/>
    </location>
</feature>
<dbReference type="Gene3D" id="3.30.710.10">
    <property type="entry name" value="Potassium Channel Kv1.1, Chain A"/>
    <property type="match status" value="1"/>
</dbReference>
<dbReference type="Proteomes" id="UP001337655">
    <property type="component" value="Unassembled WGS sequence"/>
</dbReference>
<feature type="region of interest" description="Disordered" evidence="1">
    <location>
        <begin position="1"/>
        <end position="20"/>
    </location>
</feature>
<evidence type="ECO:0000259" key="2">
    <source>
        <dbReference type="PROSITE" id="PS50097"/>
    </source>
</evidence>